<organism evidence="2">
    <name type="scientific">marine sediment metagenome</name>
    <dbReference type="NCBI Taxonomy" id="412755"/>
    <lineage>
        <taxon>unclassified sequences</taxon>
        <taxon>metagenomes</taxon>
        <taxon>ecological metagenomes</taxon>
    </lineage>
</organism>
<reference evidence="2" key="1">
    <citation type="journal article" date="2014" name="Front. Microbiol.">
        <title>High frequency of phylogenetically diverse reductive dehalogenase-homologous genes in deep subseafloor sedimentary metagenomes.</title>
        <authorList>
            <person name="Kawai M."/>
            <person name="Futagami T."/>
            <person name="Toyoda A."/>
            <person name="Takaki Y."/>
            <person name="Nishi S."/>
            <person name="Hori S."/>
            <person name="Arai W."/>
            <person name="Tsubouchi T."/>
            <person name="Morono Y."/>
            <person name="Uchiyama I."/>
            <person name="Ito T."/>
            <person name="Fujiyama A."/>
            <person name="Inagaki F."/>
            <person name="Takami H."/>
        </authorList>
    </citation>
    <scope>NUCLEOTIDE SEQUENCE</scope>
    <source>
        <strain evidence="2">Expedition CK06-06</strain>
    </source>
</reference>
<comment type="caution">
    <text evidence="2">The sequence shown here is derived from an EMBL/GenBank/DDBJ whole genome shotgun (WGS) entry which is preliminary data.</text>
</comment>
<feature type="compositionally biased region" description="Polar residues" evidence="1">
    <location>
        <begin position="9"/>
        <end position="19"/>
    </location>
</feature>
<dbReference type="AlphaFoldDB" id="X1FDT6"/>
<accession>X1FDT6</accession>
<gene>
    <name evidence="2" type="ORF">S03H2_21203</name>
</gene>
<feature type="region of interest" description="Disordered" evidence="1">
    <location>
        <begin position="1"/>
        <end position="36"/>
    </location>
</feature>
<proteinExistence type="predicted"/>
<feature type="non-terminal residue" evidence="2">
    <location>
        <position position="1"/>
    </location>
</feature>
<evidence type="ECO:0000256" key="1">
    <source>
        <dbReference type="SAM" id="MobiDB-lite"/>
    </source>
</evidence>
<dbReference type="EMBL" id="BARU01011264">
    <property type="protein sequence ID" value="GAH43147.1"/>
    <property type="molecule type" value="Genomic_DNA"/>
</dbReference>
<name>X1FDT6_9ZZZZ</name>
<evidence type="ECO:0000313" key="2">
    <source>
        <dbReference type="EMBL" id="GAH43147.1"/>
    </source>
</evidence>
<sequence length="153" mass="15897">VHAAIAGTGSEQEITTEITNPDVPRNASVKATNVGPPSGSVKITGINDKGISSEEDITIIPNDTAYGNVAWSTISKITVPAGVTSNDSVTIGMSDKLGLGVSIVNAGDVFKKKINNEDKSGEISGNVDTTYDTLNCETIASNADLTIWFKGRV</sequence>
<protein>
    <submittedName>
        <fullName evidence="2">Uncharacterized protein</fullName>
    </submittedName>
</protein>